<protein>
    <submittedName>
        <fullName evidence="1">YqzL family protein</fullName>
    </submittedName>
</protein>
<dbReference type="Pfam" id="PF14006">
    <property type="entry name" value="YqzL"/>
    <property type="match status" value="1"/>
</dbReference>
<sequence>MRNFLWGCFEITGNIEAYLLYKDIEALTAKDQTSISEEEEKEEN</sequence>
<accession>A0A364K6D2</accession>
<evidence type="ECO:0000313" key="2">
    <source>
        <dbReference type="Proteomes" id="UP000251213"/>
    </source>
</evidence>
<dbReference type="AlphaFoldDB" id="A0A364K6D2"/>
<gene>
    <name evidence="1" type="ORF">DL897_07250</name>
</gene>
<proteinExistence type="predicted"/>
<organism evidence="1 2">
    <name type="scientific">Thermoflavimicrobium daqui</name>
    <dbReference type="NCBI Taxonomy" id="2137476"/>
    <lineage>
        <taxon>Bacteria</taxon>
        <taxon>Bacillati</taxon>
        <taxon>Bacillota</taxon>
        <taxon>Bacilli</taxon>
        <taxon>Bacillales</taxon>
        <taxon>Thermoactinomycetaceae</taxon>
        <taxon>Thermoflavimicrobium</taxon>
    </lineage>
</organism>
<dbReference type="InterPro" id="IPR025617">
    <property type="entry name" value="YqzL"/>
</dbReference>
<dbReference type="Proteomes" id="UP000251213">
    <property type="component" value="Unassembled WGS sequence"/>
</dbReference>
<dbReference type="OrthoDB" id="1650227at2"/>
<reference evidence="1 2" key="1">
    <citation type="submission" date="2018-06" db="EMBL/GenBank/DDBJ databases">
        <title>Thermoflavimicrobium daqus sp. nov., a thermophilic microbe isolated from Moutai-flavour Daqu.</title>
        <authorList>
            <person name="Wang X."/>
            <person name="Zhou H."/>
        </authorList>
    </citation>
    <scope>NUCLEOTIDE SEQUENCE [LARGE SCALE GENOMIC DNA]</scope>
    <source>
        <strain evidence="1 2">FBKL4.011</strain>
    </source>
</reference>
<reference evidence="1 2" key="2">
    <citation type="submission" date="2018-06" db="EMBL/GenBank/DDBJ databases">
        <authorList>
            <person name="Zhirakovskaya E."/>
        </authorList>
    </citation>
    <scope>NUCLEOTIDE SEQUENCE [LARGE SCALE GENOMIC DNA]</scope>
    <source>
        <strain evidence="1 2">FBKL4.011</strain>
    </source>
</reference>
<comment type="caution">
    <text evidence="1">The sequence shown here is derived from an EMBL/GenBank/DDBJ whole genome shotgun (WGS) entry which is preliminary data.</text>
</comment>
<dbReference type="RefSeq" id="WP_113658479.1">
    <property type="nucleotide sequence ID" value="NZ_KZ845665.1"/>
</dbReference>
<evidence type="ECO:0000313" key="1">
    <source>
        <dbReference type="EMBL" id="RAL25865.1"/>
    </source>
</evidence>
<keyword evidence="2" id="KW-1185">Reference proteome</keyword>
<dbReference type="EMBL" id="QJKK01000003">
    <property type="protein sequence ID" value="RAL25865.1"/>
    <property type="molecule type" value="Genomic_DNA"/>
</dbReference>
<name>A0A364K6D2_9BACL</name>